<protein>
    <recommendedName>
        <fullName evidence="7">RFX-type winged-helix domain-containing protein</fullName>
    </recommendedName>
</protein>
<feature type="compositionally biased region" description="Polar residues" evidence="6">
    <location>
        <begin position="1"/>
        <end position="14"/>
    </location>
</feature>
<sequence length="678" mass="74968">MATSGYSEDLQSPQASAVTMAMPATATPSASKPAHFLSEISPSVAIGTSNQSAPASKSRQEAPCAQATPTMASSQKAVQYITTETKKSNGPSSSPQYIIVTVTGPPCGCSWRLQLHLHHYCTPPTSSYYDAPPSSESDVSESVGAQPVCVAMGVGGGVGGGYLLQGSYGLAAGGGHGHGYGNPNSRAPPATVQWLCENYEVAEGVSLPRCTLYCHYLLHCQDHKLEPVNAASFGKLIRSVFMGLRTRRGNSKYHYYGLRIKTGSPLLRLMDEQQHLAMRQQPFAQKHRTKPVQKAEGYSNGLLGGAAQLHTAGLCDISSQVQQYQQFLEASRQLPDFGELDLQGCSLPAGILLHHIKAFQSLYREHCEAILDVMVNLQFILVETLWKSFWRFSLGNDPQSLSLHNESEKRLPKACLVVLCKFEPVLCWTRGYDNVLYQTLVEILIPEVLRPIPSALTQAIRNFAKGLESWLTNAMMNIPEEMVRVKVACVCAFSQTLRRYTSLNHLAQAARAVLQNSTQITQMLSDLNRVDFTNVQEQASWVCRCEENLVQQLEQDFKTTLQQQSSLEQWAGWLDGVVTQVLKPYDHNPAALPKAAKFFLLNWSFYSSMVIRDLTLRSAASFGSFHLIRLLYDEYMYYLIEHRVARARGDTPIAVFTASETTELVVMETISPLCHNVL</sequence>
<dbReference type="FunFam" id="1.10.10.10:FF:000017">
    <property type="entry name" value="transcription factor RFX3 isoform X1"/>
    <property type="match status" value="1"/>
</dbReference>
<evidence type="ECO:0000256" key="6">
    <source>
        <dbReference type="SAM" id="MobiDB-lite"/>
    </source>
</evidence>
<feature type="domain" description="RFX-type winged-helix" evidence="7">
    <location>
        <begin position="191"/>
        <end position="262"/>
    </location>
</feature>
<reference evidence="8" key="1">
    <citation type="submission" date="2022-07" db="EMBL/GenBank/DDBJ databases">
        <title>Chromosome-level genome of Muraenolepis orangiensis.</title>
        <authorList>
            <person name="Kim J."/>
        </authorList>
    </citation>
    <scope>NUCLEOTIDE SEQUENCE</scope>
    <source>
        <strain evidence="8">KU_S4_2022</strain>
        <tissue evidence="8">Muscle</tissue>
    </source>
</reference>
<dbReference type="AlphaFoldDB" id="A0A9Q0EVZ3"/>
<evidence type="ECO:0000256" key="5">
    <source>
        <dbReference type="ARBA" id="ARBA00023242"/>
    </source>
</evidence>
<dbReference type="SUPFAM" id="SSF46785">
    <property type="entry name" value="Winged helix' DNA-binding domain"/>
    <property type="match status" value="1"/>
</dbReference>
<feature type="compositionally biased region" description="Polar residues" evidence="6">
    <location>
        <begin position="47"/>
        <end position="57"/>
    </location>
</feature>
<gene>
    <name evidence="8" type="ORF">NHX12_018128</name>
</gene>
<dbReference type="EMBL" id="JANIIK010000034">
    <property type="protein sequence ID" value="KAJ3614556.1"/>
    <property type="molecule type" value="Genomic_DNA"/>
</dbReference>
<accession>A0A9Q0EVZ3</accession>
<dbReference type="PANTHER" id="PTHR12619">
    <property type="entry name" value="RFX TRANSCRIPTION FACTOR FAMILY"/>
    <property type="match status" value="1"/>
</dbReference>
<dbReference type="PROSITE" id="PS51526">
    <property type="entry name" value="RFX_DBD"/>
    <property type="match status" value="1"/>
</dbReference>
<dbReference type="GO" id="GO:0005634">
    <property type="term" value="C:nucleus"/>
    <property type="evidence" value="ECO:0007669"/>
    <property type="project" value="UniProtKB-SubCell"/>
</dbReference>
<dbReference type="Pfam" id="PF02257">
    <property type="entry name" value="RFX_DNA_binding"/>
    <property type="match status" value="1"/>
</dbReference>
<dbReference type="PANTHER" id="PTHR12619:SF23">
    <property type="entry name" value="MHC CLASS II REGULATORY FACTOR RFX1"/>
    <property type="match status" value="1"/>
</dbReference>
<dbReference type="GO" id="GO:0000981">
    <property type="term" value="F:DNA-binding transcription factor activity, RNA polymerase II-specific"/>
    <property type="evidence" value="ECO:0007669"/>
    <property type="project" value="TreeGrafter"/>
</dbReference>
<evidence type="ECO:0000256" key="3">
    <source>
        <dbReference type="ARBA" id="ARBA00023125"/>
    </source>
</evidence>
<dbReference type="Proteomes" id="UP001148018">
    <property type="component" value="Unassembled WGS sequence"/>
</dbReference>
<dbReference type="InterPro" id="IPR003150">
    <property type="entry name" value="DNA-bd_RFX"/>
</dbReference>
<evidence type="ECO:0000256" key="1">
    <source>
        <dbReference type="ARBA" id="ARBA00004123"/>
    </source>
</evidence>
<name>A0A9Q0EVZ3_9TELE</name>
<keyword evidence="4" id="KW-0804">Transcription</keyword>
<dbReference type="Pfam" id="PF25340">
    <property type="entry name" value="BCD_RFX"/>
    <property type="match status" value="1"/>
</dbReference>
<evidence type="ECO:0000259" key="7">
    <source>
        <dbReference type="PROSITE" id="PS51526"/>
    </source>
</evidence>
<dbReference type="GO" id="GO:0000978">
    <property type="term" value="F:RNA polymerase II cis-regulatory region sequence-specific DNA binding"/>
    <property type="evidence" value="ECO:0007669"/>
    <property type="project" value="TreeGrafter"/>
</dbReference>
<organism evidence="8 9">
    <name type="scientific">Muraenolepis orangiensis</name>
    <name type="common">Patagonian moray cod</name>
    <dbReference type="NCBI Taxonomy" id="630683"/>
    <lineage>
        <taxon>Eukaryota</taxon>
        <taxon>Metazoa</taxon>
        <taxon>Chordata</taxon>
        <taxon>Craniata</taxon>
        <taxon>Vertebrata</taxon>
        <taxon>Euteleostomi</taxon>
        <taxon>Actinopterygii</taxon>
        <taxon>Neopterygii</taxon>
        <taxon>Teleostei</taxon>
        <taxon>Neoteleostei</taxon>
        <taxon>Acanthomorphata</taxon>
        <taxon>Zeiogadaria</taxon>
        <taxon>Gadariae</taxon>
        <taxon>Gadiformes</taxon>
        <taxon>Muraenolepidoidei</taxon>
        <taxon>Muraenolepididae</taxon>
        <taxon>Muraenolepis</taxon>
    </lineage>
</organism>
<evidence type="ECO:0000313" key="8">
    <source>
        <dbReference type="EMBL" id="KAJ3614556.1"/>
    </source>
</evidence>
<dbReference type="InterPro" id="IPR039779">
    <property type="entry name" value="RFX-like"/>
</dbReference>
<keyword evidence="2" id="KW-0805">Transcription regulation</keyword>
<dbReference type="InterPro" id="IPR057321">
    <property type="entry name" value="RFX1-4/6/8-like_BCD"/>
</dbReference>
<dbReference type="InterPro" id="IPR036388">
    <property type="entry name" value="WH-like_DNA-bd_sf"/>
</dbReference>
<keyword evidence="3" id="KW-0238">DNA-binding</keyword>
<evidence type="ECO:0000256" key="4">
    <source>
        <dbReference type="ARBA" id="ARBA00023163"/>
    </source>
</evidence>
<evidence type="ECO:0000313" key="9">
    <source>
        <dbReference type="Proteomes" id="UP001148018"/>
    </source>
</evidence>
<dbReference type="Gene3D" id="1.10.10.10">
    <property type="entry name" value="Winged helix-like DNA-binding domain superfamily/Winged helix DNA-binding domain"/>
    <property type="match status" value="1"/>
</dbReference>
<comment type="caution">
    <text evidence="8">The sequence shown here is derived from an EMBL/GenBank/DDBJ whole genome shotgun (WGS) entry which is preliminary data.</text>
</comment>
<feature type="compositionally biased region" description="Low complexity" evidence="6">
    <location>
        <begin position="15"/>
        <end position="34"/>
    </location>
</feature>
<keyword evidence="5" id="KW-0539">Nucleus</keyword>
<dbReference type="OrthoDB" id="10056949at2759"/>
<evidence type="ECO:0000256" key="2">
    <source>
        <dbReference type="ARBA" id="ARBA00023015"/>
    </source>
</evidence>
<proteinExistence type="predicted"/>
<feature type="region of interest" description="Disordered" evidence="6">
    <location>
        <begin position="47"/>
        <end position="70"/>
    </location>
</feature>
<dbReference type="InterPro" id="IPR036390">
    <property type="entry name" value="WH_DNA-bd_sf"/>
</dbReference>
<comment type="subcellular location">
    <subcellularLocation>
        <location evidence="1">Nucleus</location>
    </subcellularLocation>
</comment>
<feature type="region of interest" description="Disordered" evidence="6">
    <location>
        <begin position="1"/>
        <end position="34"/>
    </location>
</feature>
<keyword evidence="9" id="KW-1185">Reference proteome</keyword>